<name>A0ABS7HGC2_9HYPH</name>
<protein>
    <recommendedName>
        <fullName evidence="5">Calcium-binding protein</fullName>
    </recommendedName>
</protein>
<dbReference type="PANTHER" id="PTHR38340">
    <property type="entry name" value="S-LAYER PROTEIN"/>
    <property type="match status" value="1"/>
</dbReference>
<gene>
    <name evidence="3" type="ORF">JNB71_21340</name>
</gene>
<dbReference type="InterPro" id="IPR011049">
    <property type="entry name" value="Serralysin-like_metalloprot_C"/>
</dbReference>
<dbReference type="SUPFAM" id="SSF51120">
    <property type="entry name" value="beta-Roll"/>
    <property type="match status" value="2"/>
</dbReference>
<evidence type="ECO:0000313" key="4">
    <source>
        <dbReference type="Proteomes" id="UP000757604"/>
    </source>
</evidence>
<dbReference type="EMBL" id="JAEUAO010000006">
    <property type="protein sequence ID" value="MBW9065855.1"/>
    <property type="molecule type" value="Genomic_DNA"/>
</dbReference>
<dbReference type="PRINTS" id="PR00313">
    <property type="entry name" value="CABNDNGRPT"/>
</dbReference>
<comment type="caution">
    <text evidence="3">The sequence shown here is derived from an EMBL/GenBank/DDBJ whole genome shotgun (WGS) entry which is preliminary data.</text>
</comment>
<dbReference type="PROSITE" id="PS00330">
    <property type="entry name" value="HEMOLYSIN_CALCIUM"/>
    <property type="match status" value="1"/>
</dbReference>
<evidence type="ECO:0000256" key="1">
    <source>
        <dbReference type="ARBA" id="ARBA00004613"/>
    </source>
</evidence>
<reference evidence="3 4" key="1">
    <citation type="journal article" date="2021" name="MBio">
        <title>Poor Competitiveness of Bradyrhizobium in Pigeon Pea Root Colonization in Indian Soils.</title>
        <authorList>
            <person name="Chalasani D."/>
            <person name="Basu A."/>
            <person name="Pullabhotla S.V.S.R.N."/>
            <person name="Jorrin B."/>
            <person name="Neal A.L."/>
            <person name="Poole P.S."/>
            <person name="Podile A.R."/>
            <person name="Tkacz A."/>
        </authorList>
    </citation>
    <scope>NUCLEOTIDE SEQUENCE [LARGE SCALE GENOMIC DNA]</scope>
    <source>
        <strain evidence="3 4">HU44</strain>
    </source>
</reference>
<dbReference type="InterPro" id="IPR050557">
    <property type="entry name" value="RTX_toxin/Mannuronan_C5-epim"/>
</dbReference>
<evidence type="ECO:0008006" key="5">
    <source>
        <dbReference type="Google" id="ProtNLM"/>
    </source>
</evidence>
<sequence>MADLSGTKSQLTMQAISQHVADLTAIEWLSLIAPINDTIMGTQSNDALSAEAEGDVVFGLDGDDALSSAFNRTALIGGRGNDTLTTNVIVPMQGSEPVHGLAIQLGGKGNDSLDATVTLQGGVVTVQDRELSAEILLDGGCGNDVIKAVANVALPIFGKVTATTNIRGGSGDDIIDAVADTRGALDRNFAKNSVQGGGGDDHITARAETEFSGSLATAINVLSGGDGDDVLDATAKGVSNSTELVSNTLRGGQGDDLLRALNVTDSNSRAPVGVNELWGGTGNDVLEATHSTDGENTVTDVTNILNGGNGCDRLEAQSTALGGFVQALNQLTGGNERDVLTARIEADAHGGPSFLGLSLYDIANVLNGGAGNDFLKAFLTVTALPFTEDDSRAENHLAGGSGNDKLLATVASGSVGTSFLNGGAGNDQLTVVGGTGNILNGGIGADTLIAGTGDDHLIGGQGADRYVFAPQTGHDTIDFESGLDIIDLTAFAAENIHGFDQLDIEVSGGNSIVHFSAEDDLTVVGVNDLRASDFWFA</sequence>
<dbReference type="Proteomes" id="UP000757604">
    <property type="component" value="Unassembled WGS sequence"/>
</dbReference>
<dbReference type="Gene3D" id="2.150.10.10">
    <property type="entry name" value="Serralysin-like metalloprotease, C-terminal"/>
    <property type="match status" value="3"/>
</dbReference>
<dbReference type="Pfam" id="PF00353">
    <property type="entry name" value="HemolysinCabind"/>
    <property type="match status" value="10"/>
</dbReference>
<dbReference type="RefSeq" id="WP_220373789.1">
    <property type="nucleotide sequence ID" value="NZ_JAEUAO010000006.1"/>
</dbReference>
<dbReference type="PANTHER" id="PTHR38340:SF1">
    <property type="entry name" value="S-LAYER PROTEIN"/>
    <property type="match status" value="1"/>
</dbReference>
<evidence type="ECO:0000313" key="3">
    <source>
        <dbReference type="EMBL" id="MBW9065855.1"/>
    </source>
</evidence>
<organism evidence="3 4">
    <name type="scientific">Rhizobium herbae</name>
    <dbReference type="NCBI Taxonomy" id="508661"/>
    <lineage>
        <taxon>Bacteria</taxon>
        <taxon>Pseudomonadati</taxon>
        <taxon>Pseudomonadota</taxon>
        <taxon>Alphaproteobacteria</taxon>
        <taxon>Hyphomicrobiales</taxon>
        <taxon>Rhizobiaceae</taxon>
        <taxon>Rhizobium/Agrobacterium group</taxon>
        <taxon>Rhizobium</taxon>
    </lineage>
</organism>
<keyword evidence="4" id="KW-1185">Reference proteome</keyword>
<dbReference type="InterPro" id="IPR018511">
    <property type="entry name" value="Hemolysin-typ_Ca-bd_CS"/>
</dbReference>
<evidence type="ECO:0000256" key="2">
    <source>
        <dbReference type="ARBA" id="ARBA00022525"/>
    </source>
</evidence>
<dbReference type="InterPro" id="IPR001343">
    <property type="entry name" value="Hemolysn_Ca-bd"/>
</dbReference>
<comment type="subcellular location">
    <subcellularLocation>
        <location evidence="1">Secreted</location>
    </subcellularLocation>
</comment>
<keyword evidence="2" id="KW-0964">Secreted</keyword>
<proteinExistence type="predicted"/>
<accession>A0ABS7HGC2</accession>